<keyword evidence="2" id="KW-1185">Reference proteome</keyword>
<protein>
    <recommendedName>
        <fullName evidence="3">Mobilization protein</fullName>
    </recommendedName>
</protein>
<proteinExistence type="predicted"/>
<dbReference type="AlphaFoldDB" id="A0A975CM30"/>
<gene>
    <name evidence="1" type="ORF">J3359_09165</name>
</gene>
<accession>A0A975CM30</accession>
<dbReference type="RefSeq" id="WP_208076624.1">
    <property type="nucleotide sequence ID" value="NZ_CP071869.1"/>
</dbReference>
<reference evidence="1 2" key="1">
    <citation type="submission" date="2021-03" db="EMBL/GenBank/DDBJ databases">
        <title>Complete genome of Polaribacter_sp.SM13.</title>
        <authorList>
            <person name="Jeong S.W."/>
            <person name="Bae J.W."/>
        </authorList>
    </citation>
    <scope>NUCLEOTIDE SEQUENCE [LARGE SCALE GENOMIC DNA]</scope>
    <source>
        <strain evidence="1 2">SM13</strain>
    </source>
</reference>
<evidence type="ECO:0000313" key="2">
    <source>
        <dbReference type="Proteomes" id="UP000663920"/>
    </source>
</evidence>
<name>A0A975CM30_9FLAO</name>
<dbReference type="KEGG" id="pcea:J3359_09165"/>
<organism evidence="1 2">
    <name type="scientific">Polaribacter cellanae</name>
    <dbReference type="NCBI Taxonomy" id="2818493"/>
    <lineage>
        <taxon>Bacteria</taxon>
        <taxon>Pseudomonadati</taxon>
        <taxon>Bacteroidota</taxon>
        <taxon>Flavobacteriia</taxon>
        <taxon>Flavobacteriales</taxon>
        <taxon>Flavobacteriaceae</taxon>
    </lineage>
</organism>
<dbReference type="Pfam" id="PF21983">
    <property type="entry name" value="NikA-like"/>
    <property type="match status" value="1"/>
</dbReference>
<evidence type="ECO:0000313" key="1">
    <source>
        <dbReference type="EMBL" id="QTE21020.1"/>
    </source>
</evidence>
<sequence>MSSIKKTERIYLRVTPETKLELLKLKKKYNISISSYLIHLIENKKLYIQALPDKNTLKLQNELGIIGKNLWTLIKYNKTLKLTEKISLEKTIYHIKLSLEKINNYYDRKNINR</sequence>
<dbReference type="InterPro" id="IPR053842">
    <property type="entry name" value="NikA-like"/>
</dbReference>
<dbReference type="EMBL" id="CP071869">
    <property type="protein sequence ID" value="QTE21020.1"/>
    <property type="molecule type" value="Genomic_DNA"/>
</dbReference>
<evidence type="ECO:0008006" key="3">
    <source>
        <dbReference type="Google" id="ProtNLM"/>
    </source>
</evidence>
<dbReference type="Proteomes" id="UP000663920">
    <property type="component" value="Chromosome"/>
</dbReference>